<proteinExistence type="predicted"/>
<evidence type="ECO:0000313" key="2">
    <source>
        <dbReference type="Proteomes" id="UP000243468"/>
    </source>
</evidence>
<name>A0A1G6NCN7_9GAMM</name>
<accession>A0A1G6NCN7</accession>
<dbReference type="AlphaFoldDB" id="A0A1G6NCN7"/>
<reference evidence="2" key="1">
    <citation type="submission" date="2016-09" db="EMBL/GenBank/DDBJ databases">
        <authorList>
            <person name="Varghese N."/>
            <person name="Submissions S."/>
        </authorList>
    </citation>
    <scope>NUCLEOTIDE SEQUENCE [LARGE SCALE GENOMIC DNA]</scope>
    <source>
        <strain evidence="2">ANC 4667</strain>
    </source>
</reference>
<keyword evidence="2" id="KW-1185">Reference proteome</keyword>
<dbReference type="STRING" id="1226327.SAMN05421732_11016"/>
<dbReference type="Proteomes" id="UP000243468">
    <property type="component" value="Unassembled WGS sequence"/>
</dbReference>
<organism evidence="1 2">
    <name type="scientific">Acinetobacter kookii</name>
    <dbReference type="NCBI Taxonomy" id="1226327"/>
    <lineage>
        <taxon>Bacteria</taxon>
        <taxon>Pseudomonadati</taxon>
        <taxon>Pseudomonadota</taxon>
        <taxon>Gammaproteobacteria</taxon>
        <taxon>Moraxellales</taxon>
        <taxon>Moraxellaceae</taxon>
        <taxon>Acinetobacter</taxon>
    </lineage>
</organism>
<evidence type="ECO:0000313" key="1">
    <source>
        <dbReference type="EMBL" id="SDC65137.1"/>
    </source>
</evidence>
<gene>
    <name evidence="1" type="ORF">SAMN05421732_11016</name>
</gene>
<protein>
    <submittedName>
        <fullName evidence="1">Uncharacterized protein</fullName>
    </submittedName>
</protein>
<dbReference type="EMBL" id="FMYO01000010">
    <property type="protein sequence ID" value="SDC65137.1"/>
    <property type="molecule type" value="Genomic_DNA"/>
</dbReference>
<sequence>MKEVYSLACSSWNDGYQQCLDQNSAMYSFKAINHTNLDLNYDHKMCFL</sequence>